<gene>
    <name evidence="3" type="ORF">RB614_23095</name>
</gene>
<keyword evidence="2" id="KW-0560">Oxidoreductase</keyword>
<dbReference type="Proteomes" id="UP001230908">
    <property type="component" value="Unassembled WGS sequence"/>
</dbReference>
<dbReference type="RefSeq" id="WP_308714686.1">
    <property type="nucleotide sequence ID" value="NZ_JAVHUY010000022.1"/>
</dbReference>
<evidence type="ECO:0000256" key="2">
    <source>
        <dbReference type="ARBA" id="ARBA00023002"/>
    </source>
</evidence>
<sequence length="245" mass="26073">MDLEIKGRTAVVTGGTRGIGRAIVLALARAGVSVATCYRSDEQAARSLDKELAAIDDRHLVMRADVGQSTDVTRFVDRCQEHLSTVDLVVSNAALISHVPFRDLDLDEWRRIVDSNLTGPFQVVRQSLPLLTARGSIVLIGSRAASAGVPLRTHYTAAKAGLVGLTRSLAKELGPDGIRVNVVAPGVIDTDAAAGLDDTQRARYRALTALHRIGEPAEVADVVLFLASDLSRYVTGQTINVDGGI</sequence>
<evidence type="ECO:0000313" key="4">
    <source>
        <dbReference type="Proteomes" id="UP001230908"/>
    </source>
</evidence>
<dbReference type="Pfam" id="PF13561">
    <property type="entry name" value="adh_short_C2"/>
    <property type="match status" value="1"/>
</dbReference>
<dbReference type="SUPFAM" id="SSF51735">
    <property type="entry name" value="NAD(P)-binding Rossmann-fold domains"/>
    <property type="match status" value="1"/>
</dbReference>
<dbReference type="InterPro" id="IPR002347">
    <property type="entry name" value="SDR_fam"/>
</dbReference>
<dbReference type="PANTHER" id="PTHR42760">
    <property type="entry name" value="SHORT-CHAIN DEHYDROGENASES/REDUCTASES FAMILY MEMBER"/>
    <property type="match status" value="1"/>
</dbReference>
<accession>A0ABU0ZK31</accession>
<dbReference type="NCBIfam" id="NF009466">
    <property type="entry name" value="PRK12826.1-2"/>
    <property type="match status" value="1"/>
</dbReference>
<evidence type="ECO:0000256" key="1">
    <source>
        <dbReference type="ARBA" id="ARBA00006484"/>
    </source>
</evidence>
<evidence type="ECO:0000313" key="3">
    <source>
        <dbReference type="EMBL" id="MDQ7907408.1"/>
    </source>
</evidence>
<organism evidence="3 4">
    <name type="scientific">Phytohabitans maris</name>
    <dbReference type="NCBI Taxonomy" id="3071409"/>
    <lineage>
        <taxon>Bacteria</taxon>
        <taxon>Bacillati</taxon>
        <taxon>Actinomycetota</taxon>
        <taxon>Actinomycetes</taxon>
        <taxon>Micromonosporales</taxon>
        <taxon>Micromonosporaceae</taxon>
    </lineage>
</organism>
<dbReference type="CDD" id="cd05233">
    <property type="entry name" value="SDR_c"/>
    <property type="match status" value="1"/>
</dbReference>
<dbReference type="Gene3D" id="3.40.50.720">
    <property type="entry name" value="NAD(P)-binding Rossmann-like Domain"/>
    <property type="match status" value="1"/>
</dbReference>
<dbReference type="PANTHER" id="PTHR42760:SF133">
    <property type="entry name" value="3-OXOACYL-[ACYL-CARRIER-PROTEIN] REDUCTASE"/>
    <property type="match status" value="1"/>
</dbReference>
<dbReference type="PROSITE" id="PS00061">
    <property type="entry name" value="ADH_SHORT"/>
    <property type="match status" value="1"/>
</dbReference>
<comment type="caution">
    <text evidence="3">The sequence shown here is derived from an EMBL/GenBank/DDBJ whole genome shotgun (WGS) entry which is preliminary data.</text>
</comment>
<dbReference type="InterPro" id="IPR020904">
    <property type="entry name" value="Sc_DH/Rdtase_CS"/>
</dbReference>
<comment type="similarity">
    <text evidence="1">Belongs to the short-chain dehydrogenases/reductases (SDR) family.</text>
</comment>
<proteinExistence type="inferred from homology"/>
<reference evidence="3 4" key="1">
    <citation type="submission" date="2023-08" db="EMBL/GenBank/DDBJ databases">
        <title>Phytohabitans sansha sp. nov., isolated from marine sediment.</title>
        <authorList>
            <person name="Zhao Y."/>
            <person name="Yi K."/>
        </authorList>
    </citation>
    <scope>NUCLEOTIDE SEQUENCE [LARGE SCALE GENOMIC DNA]</scope>
    <source>
        <strain evidence="3 4">ZYX-F-186</strain>
    </source>
</reference>
<dbReference type="PRINTS" id="PR00081">
    <property type="entry name" value="GDHRDH"/>
</dbReference>
<keyword evidence="4" id="KW-1185">Reference proteome</keyword>
<dbReference type="EMBL" id="JAVHUY010000022">
    <property type="protein sequence ID" value="MDQ7907408.1"/>
    <property type="molecule type" value="Genomic_DNA"/>
</dbReference>
<protein>
    <submittedName>
        <fullName evidence="3">SDR family NAD(P)-dependent oxidoreductase</fullName>
    </submittedName>
</protein>
<name>A0ABU0ZK31_9ACTN</name>
<dbReference type="PRINTS" id="PR00080">
    <property type="entry name" value="SDRFAMILY"/>
</dbReference>
<dbReference type="InterPro" id="IPR036291">
    <property type="entry name" value="NAD(P)-bd_dom_sf"/>
</dbReference>